<accession>A0A1G4BA65</accession>
<dbReference type="Proteomes" id="UP000176998">
    <property type="component" value="Unassembled WGS sequence"/>
</dbReference>
<keyword evidence="3" id="KW-1185">Reference proteome</keyword>
<protein>
    <submittedName>
        <fullName evidence="2">Uncharacterized protein</fullName>
    </submittedName>
</protein>
<reference evidence="2" key="1">
    <citation type="submission" date="2016-09" db="EMBL/GenBank/DDBJ databases">
        <authorList>
            <person name="Capua I."/>
            <person name="De Benedictis P."/>
            <person name="Joannis T."/>
            <person name="Lombin L.H."/>
            <person name="Cattoli G."/>
        </authorList>
    </citation>
    <scope>NUCLEOTIDE SEQUENCE [LARGE SCALE GENOMIC DNA]</scope>
    <source>
        <strain evidence="2">IMI 309357</strain>
    </source>
</reference>
<dbReference type="PANTHER" id="PTHR36124">
    <property type="match status" value="1"/>
</dbReference>
<evidence type="ECO:0000256" key="1">
    <source>
        <dbReference type="SAM" id="Phobius"/>
    </source>
</evidence>
<dbReference type="PANTHER" id="PTHR36124:SF4">
    <property type="entry name" value="ER-BOUND OXYGENASE MPAB_MPAB'_RUBBER OXYGENASE CATALYTIC DOMAIN-CONTAINING PROTEIN"/>
    <property type="match status" value="1"/>
</dbReference>
<name>A0A1G4BA65_9PEZI</name>
<proteinExistence type="predicted"/>
<dbReference type="InterPro" id="IPR046366">
    <property type="entry name" value="MPAB"/>
</dbReference>
<dbReference type="OrthoDB" id="545169at2759"/>
<dbReference type="GO" id="GO:0016491">
    <property type="term" value="F:oxidoreductase activity"/>
    <property type="evidence" value="ECO:0007669"/>
    <property type="project" value="InterPro"/>
</dbReference>
<comment type="caution">
    <text evidence="2">The sequence shown here is derived from an EMBL/GenBank/DDBJ whole genome shotgun (WGS) entry which is preliminary data.</text>
</comment>
<dbReference type="RefSeq" id="XP_022475449.1">
    <property type="nucleotide sequence ID" value="XM_022617936.1"/>
</dbReference>
<keyword evidence="1" id="KW-1133">Transmembrane helix</keyword>
<feature type="transmembrane region" description="Helical" evidence="1">
    <location>
        <begin position="15"/>
        <end position="33"/>
    </location>
</feature>
<dbReference type="STRING" id="1209926.A0A1G4BA65"/>
<keyword evidence="1" id="KW-0812">Transmembrane</keyword>
<dbReference type="GeneID" id="34559446"/>
<evidence type="ECO:0000313" key="3">
    <source>
        <dbReference type="Proteomes" id="UP000176998"/>
    </source>
</evidence>
<sequence length="147" mass="16968">MFSTKLNAEISRNSPWVTTSTLIIAFISCMVAVKRLLYRRKIRIESLFIKGGRELSSVTVKESHDIITQLQQLEFSYAFCRARRLALLKDAGPPLMSKSFAITGHNNERKAGKRSVDPLREFQFKARYSDRYARSVARMDFLCLTKR</sequence>
<organism evidence="2 3">
    <name type="scientific">Colletotrichum orchidophilum</name>
    <dbReference type="NCBI Taxonomy" id="1209926"/>
    <lineage>
        <taxon>Eukaryota</taxon>
        <taxon>Fungi</taxon>
        <taxon>Dikarya</taxon>
        <taxon>Ascomycota</taxon>
        <taxon>Pezizomycotina</taxon>
        <taxon>Sordariomycetes</taxon>
        <taxon>Hypocreomycetidae</taxon>
        <taxon>Glomerellales</taxon>
        <taxon>Glomerellaceae</taxon>
        <taxon>Colletotrichum</taxon>
    </lineage>
</organism>
<keyword evidence="1" id="KW-0472">Membrane</keyword>
<evidence type="ECO:0000313" key="2">
    <source>
        <dbReference type="EMBL" id="OHE98299.1"/>
    </source>
</evidence>
<dbReference type="EMBL" id="MJBS01000047">
    <property type="protein sequence ID" value="OHE98299.1"/>
    <property type="molecule type" value="Genomic_DNA"/>
</dbReference>
<dbReference type="PROSITE" id="PS51257">
    <property type="entry name" value="PROKAR_LIPOPROTEIN"/>
    <property type="match status" value="1"/>
</dbReference>
<dbReference type="AlphaFoldDB" id="A0A1G4BA65"/>
<gene>
    <name evidence="2" type="ORF">CORC01_06295</name>
</gene>